<reference evidence="4" key="1">
    <citation type="journal article" date="2024" name="IScience">
        <title>Strigolactones Initiate the Formation of Haustorium-like Structures in Castilleja.</title>
        <authorList>
            <person name="Buerger M."/>
            <person name="Peterson D."/>
            <person name="Chory J."/>
        </authorList>
    </citation>
    <scope>NUCLEOTIDE SEQUENCE [LARGE SCALE GENOMIC DNA]</scope>
</reference>
<evidence type="ECO:0000313" key="4">
    <source>
        <dbReference type="Proteomes" id="UP001632038"/>
    </source>
</evidence>
<dbReference type="AlphaFoldDB" id="A0ABD3BTH7"/>
<dbReference type="Proteomes" id="UP001632038">
    <property type="component" value="Unassembled WGS sequence"/>
</dbReference>
<name>A0ABD3BTH7_9LAMI</name>
<gene>
    <name evidence="3" type="ORF">CASFOL_035738</name>
</gene>
<keyword evidence="1" id="KW-0175">Coiled coil</keyword>
<sequence length="231" mass="25819">MQEPDDGRHDLAAKKTASTNGRSIIDTSRPFRSVKEAVAVFGERILVGEVFNPKPFTFPMKETPFFSPSPSPMNSSTYSYEMTTELSETVKKLEAELEDTKNELKLLKKRESENEVALASLNAEIQKNMSKLLRAEAEVAAAGRGGDVADGAWMIREEEKKRDEYMKVANNSKKLAQILSIGEEEGLFVGKKKEKKVMKNKPIVPLVGSFFSWKKGTSTACCLHSPLHWNM</sequence>
<keyword evidence="4" id="KW-1185">Reference proteome</keyword>
<comment type="caution">
    <text evidence="3">The sequence shown here is derived from an EMBL/GenBank/DDBJ whole genome shotgun (WGS) entry which is preliminary data.</text>
</comment>
<dbReference type="EMBL" id="JAVIJP010000066">
    <property type="protein sequence ID" value="KAL3620826.1"/>
    <property type="molecule type" value="Genomic_DNA"/>
</dbReference>
<organism evidence="3 4">
    <name type="scientific">Castilleja foliolosa</name>
    <dbReference type="NCBI Taxonomy" id="1961234"/>
    <lineage>
        <taxon>Eukaryota</taxon>
        <taxon>Viridiplantae</taxon>
        <taxon>Streptophyta</taxon>
        <taxon>Embryophyta</taxon>
        <taxon>Tracheophyta</taxon>
        <taxon>Spermatophyta</taxon>
        <taxon>Magnoliopsida</taxon>
        <taxon>eudicotyledons</taxon>
        <taxon>Gunneridae</taxon>
        <taxon>Pentapetalae</taxon>
        <taxon>asterids</taxon>
        <taxon>lamiids</taxon>
        <taxon>Lamiales</taxon>
        <taxon>Orobanchaceae</taxon>
        <taxon>Pedicularideae</taxon>
        <taxon>Castillejinae</taxon>
        <taxon>Castilleja</taxon>
    </lineage>
</organism>
<protein>
    <recommendedName>
        <fullName evidence="5">WEB family protein</fullName>
    </recommendedName>
</protein>
<feature type="compositionally biased region" description="Basic and acidic residues" evidence="2">
    <location>
        <begin position="1"/>
        <end position="13"/>
    </location>
</feature>
<evidence type="ECO:0000256" key="2">
    <source>
        <dbReference type="SAM" id="MobiDB-lite"/>
    </source>
</evidence>
<proteinExistence type="predicted"/>
<evidence type="ECO:0008006" key="5">
    <source>
        <dbReference type="Google" id="ProtNLM"/>
    </source>
</evidence>
<evidence type="ECO:0000313" key="3">
    <source>
        <dbReference type="EMBL" id="KAL3620826.1"/>
    </source>
</evidence>
<evidence type="ECO:0000256" key="1">
    <source>
        <dbReference type="SAM" id="Coils"/>
    </source>
</evidence>
<feature type="region of interest" description="Disordered" evidence="2">
    <location>
        <begin position="1"/>
        <end position="24"/>
    </location>
</feature>
<accession>A0ABD3BTH7</accession>
<feature type="coiled-coil region" evidence="1">
    <location>
        <begin position="83"/>
        <end position="138"/>
    </location>
</feature>